<keyword evidence="3" id="KW-1185">Reference proteome</keyword>
<accession>A0A9Q0GJF0</accession>
<gene>
    <name evidence="2" type="ORF">Tsubulata_030619</name>
</gene>
<name>A0A9Q0GJF0_9ROSI</name>
<dbReference type="InterPro" id="IPR021099">
    <property type="entry name" value="PORR_domain"/>
</dbReference>
<reference evidence="2" key="1">
    <citation type="submission" date="2022-02" db="EMBL/GenBank/DDBJ databases">
        <authorList>
            <person name="Henning P.M."/>
            <person name="McCubbin A.G."/>
            <person name="Shore J.S."/>
        </authorList>
    </citation>
    <scope>NUCLEOTIDE SEQUENCE</scope>
    <source>
        <strain evidence="2">F60SS</strain>
        <tissue evidence="2">Leaves</tissue>
    </source>
</reference>
<dbReference type="OrthoDB" id="1892230at2759"/>
<dbReference type="PANTHER" id="PTHR31476">
    <property type="entry name" value="PROTEIN WHAT'S THIS FACTOR 1 HOMOLOG, CHLOROPLASTIC"/>
    <property type="match status" value="1"/>
</dbReference>
<evidence type="ECO:0000259" key="1">
    <source>
        <dbReference type="Pfam" id="PF11955"/>
    </source>
</evidence>
<dbReference type="Pfam" id="PF11955">
    <property type="entry name" value="PORR"/>
    <property type="match status" value="1"/>
</dbReference>
<evidence type="ECO:0000313" key="3">
    <source>
        <dbReference type="Proteomes" id="UP001141552"/>
    </source>
</evidence>
<dbReference type="EMBL" id="JAKUCV010000058">
    <property type="protein sequence ID" value="KAJ4851419.1"/>
    <property type="molecule type" value="Genomic_DNA"/>
</dbReference>
<dbReference type="PANTHER" id="PTHR31476:SF19">
    <property type="entry name" value="UBIQUITIN CARBOXYL-TERMINAL HYDROLASE FAMILY PROTEIN"/>
    <property type="match status" value="1"/>
</dbReference>
<organism evidence="2 3">
    <name type="scientific">Turnera subulata</name>
    <dbReference type="NCBI Taxonomy" id="218843"/>
    <lineage>
        <taxon>Eukaryota</taxon>
        <taxon>Viridiplantae</taxon>
        <taxon>Streptophyta</taxon>
        <taxon>Embryophyta</taxon>
        <taxon>Tracheophyta</taxon>
        <taxon>Spermatophyta</taxon>
        <taxon>Magnoliopsida</taxon>
        <taxon>eudicotyledons</taxon>
        <taxon>Gunneridae</taxon>
        <taxon>Pentapetalae</taxon>
        <taxon>rosids</taxon>
        <taxon>fabids</taxon>
        <taxon>Malpighiales</taxon>
        <taxon>Passifloraceae</taxon>
        <taxon>Turnera</taxon>
    </lineage>
</organism>
<comment type="caution">
    <text evidence="2">The sequence shown here is derived from an EMBL/GenBank/DDBJ whole genome shotgun (WGS) entry which is preliminary data.</text>
</comment>
<dbReference type="GO" id="GO:0003723">
    <property type="term" value="F:RNA binding"/>
    <property type="evidence" value="ECO:0007669"/>
    <property type="project" value="InterPro"/>
</dbReference>
<reference evidence="2" key="2">
    <citation type="journal article" date="2023" name="Plants (Basel)">
        <title>Annotation of the Turnera subulata (Passifloraceae) Draft Genome Reveals the S-Locus Evolved after the Divergence of Turneroideae from Passifloroideae in a Stepwise Manner.</title>
        <authorList>
            <person name="Henning P.M."/>
            <person name="Roalson E.H."/>
            <person name="Mir W."/>
            <person name="McCubbin A.G."/>
            <person name="Shore J.S."/>
        </authorList>
    </citation>
    <scope>NUCLEOTIDE SEQUENCE</scope>
    <source>
        <strain evidence="2">F60SS</strain>
    </source>
</reference>
<protein>
    <recommendedName>
        <fullName evidence="1">PORR domain-containing protein</fullName>
    </recommendedName>
</protein>
<sequence>MSLCTAKLHHQFRQTRTFIAARVKWVRDAYLDKAVSKEKDLKQTISLKNKILSSPSKSLPLSSLSLLKPQLKLPTTTQEFLQKYSYVFSEFQPSPSLPLHAKLTPLSLSVHKEEQAVYNSRDYRDDAIKRLAKLLMLTRAKRLPLHVIDTFKFDLGLPHDYFTALLSDYPEYFHICEDGDSLGSTETTFFLELVSWKVELAVSELEKRAANGDIMNVKRGQRIPFTLSYPSGFDLK</sequence>
<feature type="domain" description="PORR" evidence="1">
    <location>
        <begin position="26"/>
        <end position="236"/>
    </location>
</feature>
<dbReference type="AlphaFoldDB" id="A0A9Q0GJF0"/>
<evidence type="ECO:0000313" key="2">
    <source>
        <dbReference type="EMBL" id="KAJ4851419.1"/>
    </source>
</evidence>
<dbReference type="InterPro" id="IPR045040">
    <property type="entry name" value="PORR_fam"/>
</dbReference>
<dbReference type="Proteomes" id="UP001141552">
    <property type="component" value="Unassembled WGS sequence"/>
</dbReference>
<proteinExistence type="predicted"/>